<keyword evidence="4" id="KW-0808">Transferase</keyword>
<dbReference type="GO" id="GO:0046983">
    <property type="term" value="F:protein dimerization activity"/>
    <property type="evidence" value="ECO:0007669"/>
    <property type="project" value="InterPro"/>
</dbReference>
<feature type="transmembrane region" description="Helical" evidence="10">
    <location>
        <begin position="50"/>
        <end position="71"/>
    </location>
</feature>
<dbReference type="PANTHER" id="PTHR24421">
    <property type="entry name" value="NITRATE/NITRITE SENSOR PROTEIN NARX-RELATED"/>
    <property type="match status" value="1"/>
</dbReference>
<evidence type="ECO:0000256" key="8">
    <source>
        <dbReference type="ARBA" id="ARBA00023012"/>
    </source>
</evidence>
<keyword evidence="6" id="KW-0418">Kinase</keyword>
<keyword evidence="7" id="KW-0067">ATP-binding</keyword>
<dbReference type="GO" id="GO:0005524">
    <property type="term" value="F:ATP binding"/>
    <property type="evidence" value="ECO:0007669"/>
    <property type="project" value="UniProtKB-KW"/>
</dbReference>
<protein>
    <recommendedName>
        <fullName evidence="2">histidine kinase</fullName>
        <ecNumber evidence="2">2.7.13.3</ecNumber>
    </recommendedName>
</protein>
<evidence type="ECO:0000256" key="6">
    <source>
        <dbReference type="ARBA" id="ARBA00022777"/>
    </source>
</evidence>
<keyword evidence="10" id="KW-1133">Transmembrane helix</keyword>
<feature type="transmembrane region" description="Helical" evidence="10">
    <location>
        <begin position="20"/>
        <end position="38"/>
    </location>
</feature>
<dbReference type="EC" id="2.7.13.3" evidence="2"/>
<feature type="domain" description="Signal transduction histidine kinase subgroup 3 dimerisation and phosphoacceptor" evidence="11">
    <location>
        <begin position="186"/>
        <end position="250"/>
    </location>
</feature>
<evidence type="ECO:0000256" key="10">
    <source>
        <dbReference type="SAM" id="Phobius"/>
    </source>
</evidence>
<dbReference type="RefSeq" id="WP_002527459.1">
    <property type="nucleotide sequence ID" value="NZ_AP024747.1"/>
</dbReference>
<dbReference type="InterPro" id="IPR011712">
    <property type="entry name" value="Sig_transdc_His_kin_sub3_dim/P"/>
</dbReference>
<keyword evidence="9" id="KW-0175">Coiled coil</keyword>
<evidence type="ECO:0000259" key="11">
    <source>
        <dbReference type="Pfam" id="PF07730"/>
    </source>
</evidence>
<evidence type="ECO:0000256" key="2">
    <source>
        <dbReference type="ARBA" id="ARBA00012438"/>
    </source>
</evidence>
<accession>A0AAD1KQM7</accession>
<dbReference type="Pfam" id="PF07730">
    <property type="entry name" value="HisKA_3"/>
    <property type="match status" value="1"/>
</dbReference>
<keyword evidence="8" id="KW-0902">Two-component regulatory system</keyword>
<evidence type="ECO:0000256" key="7">
    <source>
        <dbReference type="ARBA" id="ARBA00022840"/>
    </source>
</evidence>
<evidence type="ECO:0000256" key="5">
    <source>
        <dbReference type="ARBA" id="ARBA00022741"/>
    </source>
</evidence>
<evidence type="ECO:0000256" key="3">
    <source>
        <dbReference type="ARBA" id="ARBA00022553"/>
    </source>
</evidence>
<feature type="transmembrane region" description="Helical" evidence="10">
    <location>
        <begin position="77"/>
        <end position="103"/>
    </location>
</feature>
<organism evidence="12 13">
    <name type="scientific">Cutibacterium modestum</name>
    <dbReference type="NCBI Taxonomy" id="2559073"/>
    <lineage>
        <taxon>Bacteria</taxon>
        <taxon>Bacillati</taxon>
        <taxon>Actinomycetota</taxon>
        <taxon>Actinomycetes</taxon>
        <taxon>Propionibacteriales</taxon>
        <taxon>Propionibacteriaceae</taxon>
        <taxon>Cutibacterium</taxon>
    </lineage>
</organism>
<gene>
    <name evidence="12" type="ORF">KB1_13660</name>
</gene>
<keyword evidence="5" id="KW-0547">Nucleotide-binding</keyword>
<evidence type="ECO:0000256" key="9">
    <source>
        <dbReference type="SAM" id="Coils"/>
    </source>
</evidence>
<dbReference type="InterPro" id="IPR036890">
    <property type="entry name" value="HATPase_C_sf"/>
</dbReference>
<dbReference type="PANTHER" id="PTHR24421:SF10">
    <property type="entry name" value="NITRATE_NITRITE SENSOR PROTEIN NARQ"/>
    <property type="match status" value="1"/>
</dbReference>
<keyword evidence="10" id="KW-0472">Membrane</keyword>
<dbReference type="Gene3D" id="1.20.5.1930">
    <property type="match status" value="1"/>
</dbReference>
<proteinExistence type="predicted"/>
<evidence type="ECO:0000313" key="12">
    <source>
        <dbReference type="EMBL" id="BCY25376.1"/>
    </source>
</evidence>
<dbReference type="GO" id="GO:0016020">
    <property type="term" value="C:membrane"/>
    <property type="evidence" value="ECO:0007669"/>
    <property type="project" value="InterPro"/>
</dbReference>
<dbReference type="SUPFAM" id="SSF55874">
    <property type="entry name" value="ATPase domain of HSP90 chaperone/DNA topoisomerase II/histidine kinase"/>
    <property type="match status" value="1"/>
</dbReference>
<dbReference type="EMBL" id="AP024747">
    <property type="protein sequence ID" value="BCY25376.1"/>
    <property type="molecule type" value="Genomic_DNA"/>
</dbReference>
<sequence>MSGGSATHAFTERKLPARTVGATAVAIIVLVLSEIDDLRIAIQSDNHPRTVVWLVVIYVLGIAAIVCSKWPQVQEFLLLVSLIGSAIIGKFALAIPLLAILAFLGSHRSLKRHSPLVIVGTIVLALEWAFHPKGPAWSSALAVALTASVVGIAFGSAFRWLDRRRKQAEEQVADALKQAAYAREEERQQLAAELHDVVAKDLTVITMLAGSMRLNTADEDVVTTSKSIETTSRTALDDLQRLLLVLRNRDLPLISSPTHEDSVEATVAVMAARLETLGWHVESSVTCAPMPVSVSDAVNRILDESTANAIKHNGPATVKITVMDDGDDVVVAVSNPVTDSDIEPVRSTGMGIARLKERVSLLRGEISIGLRNGWWVVSARIPRAKPVRET</sequence>
<feature type="transmembrane region" description="Helical" evidence="10">
    <location>
        <begin position="115"/>
        <end position="131"/>
    </location>
</feature>
<evidence type="ECO:0000313" key="13">
    <source>
        <dbReference type="Proteomes" id="UP000825072"/>
    </source>
</evidence>
<feature type="transmembrane region" description="Helical" evidence="10">
    <location>
        <begin position="137"/>
        <end position="158"/>
    </location>
</feature>
<dbReference type="Proteomes" id="UP000825072">
    <property type="component" value="Chromosome 1"/>
</dbReference>
<keyword evidence="10" id="KW-0812">Transmembrane</keyword>
<evidence type="ECO:0000256" key="1">
    <source>
        <dbReference type="ARBA" id="ARBA00000085"/>
    </source>
</evidence>
<evidence type="ECO:0000256" key="4">
    <source>
        <dbReference type="ARBA" id="ARBA00022679"/>
    </source>
</evidence>
<reference evidence="12" key="1">
    <citation type="submission" date="2021-06" db="EMBL/GenBank/DDBJ databases">
        <title>Genome sequence of Cutibacterium modestum strain KB17-24694.</title>
        <authorList>
            <person name="Dekio I."/>
            <person name="Asahina A."/>
            <person name="Nishida M."/>
        </authorList>
    </citation>
    <scope>NUCLEOTIDE SEQUENCE</scope>
    <source>
        <strain evidence="12">KB17-24694</strain>
    </source>
</reference>
<comment type="catalytic activity">
    <reaction evidence="1">
        <text>ATP + protein L-histidine = ADP + protein N-phospho-L-histidine.</text>
        <dbReference type="EC" id="2.7.13.3"/>
    </reaction>
</comment>
<feature type="coiled-coil region" evidence="9">
    <location>
        <begin position="158"/>
        <end position="185"/>
    </location>
</feature>
<keyword evidence="3" id="KW-0597">Phosphoprotein</keyword>
<dbReference type="Gene3D" id="3.30.565.10">
    <property type="entry name" value="Histidine kinase-like ATPase, C-terminal domain"/>
    <property type="match status" value="1"/>
</dbReference>
<name>A0AAD1KQM7_9ACTN</name>
<dbReference type="InterPro" id="IPR050482">
    <property type="entry name" value="Sensor_HK_TwoCompSys"/>
</dbReference>
<dbReference type="GO" id="GO:0000155">
    <property type="term" value="F:phosphorelay sensor kinase activity"/>
    <property type="evidence" value="ECO:0007669"/>
    <property type="project" value="InterPro"/>
</dbReference>
<dbReference type="AlphaFoldDB" id="A0AAD1KQM7"/>